<comment type="caution">
    <text evidence="6">The sequence shown here is derived from an EMBL/GenBank/DDBJ whole genome shotgun (WGS) entry which is preliminary data.</text>
</comment>
<keyword evidence="2" id="KW-0805">Transcription regulation</keyword>
<dbReference type="RefSeq" id="WP_184394265.1">
    <property type="nucleotide sequence ID" value="NZ_BAAAJD010000040.1"/>
</dbReference>
<dbReference type="AlphaFoldDB" id="A0A7W8QPV9"/>
<sequence length="301" mass="32422">MTLKQLRAFVLAARTGSFTAAAERLGMAQASVSELIRTLEAEQGMPLFSRGARRLTLTAAGAELMPYAEQSTQAAEAGSEALRALRSLESGVATFGLLRNAPYYLLSDLARDFHQRYPGVRLRLIGLNSAEVADEVRAGGVEAGLAVLPIDDEGLEVVPLLRDEVRYVSADPEHVRTPVGIEDLARRRLVLYDAHFGWRDPTRRQLAERAQLAGAKIEPWIEVEHVEAALTLAAEGVGDTIVSSAVARSRWFPPGLGSTGFADPLYDTIALVRRQGSVLSPAADELARLAQDALLARAGAD</sequence>
<dbReference type="CDD" id="cd05466">
    <property type="entry name" value="PBP2_LTTR_substrate"/>
    <property type="match status" value="1"/>
</dbReference>
<feature type="domain" description="HTH lysR-type" evidence="5">
    <location>
        <begin position="1"/>
        <end position="58"/>
    </location>
</feature>
<evidence type="ECO:0000256" key="4">
    <source>
        <dbReference type="ARBA" id="ARBA00023163"/>
    </source>
</evidence>
<dbReference type="SUPFAM" id="SSF53850">
    <property type="entry name" value="Periplasmic binding protein-like II"/>
    <property type="match status" value="1"/>
</dbReference>
<dbReference type="InterPro" id="IPR050950">
    <property type="entry name" value="HTH-type_LysR_regulators"/>
</dbReference>
<dbReference type="EMBL" id="JACHDB010000001">
    <property type="protein sequence ID" value="MBB5434009.1"/>
    <property type="molecule type" value="Genomic_DNA"/>
</dbReference>
<gene>
    <name evidence="6" type="ORF">HDA36_004093</name>
</gene>
<dbReference type="Pfam" id="PF03466">
    <property type="entry name" value="LysR_substrate"/>
    <property type="match status" value="1"/>
</dbReference>
<evidence type="ECO:0000259" key="5">
    <source>
        <dbReference type="PROSITE" id="PS50931"/>
    </source>
</evidence>
<evidence type="ECO:0000256" key="2">
    <source>
        <dbReference type="ARBA" id="ARBA00023015"/>
    </source>
</evidence>
<proteinExistence type="inferred from homology"/>
<keyword evidence="3 6" id="KW-0238">DNA-binding</keyword>
<reference evidence="6 7" key="1">
    <citation type="submission" date="2020-08" db="EMBL/GenBank/DDBJ databases">
        <title>Sequencing the genomes of 1000 actinobacteria strains.</title>
        <authorList>
            <person name="Klenk H.-P."/>
        </authorList>
    </citation>
    <scope>NUCLEOTIDE SEQUENCE [LARGE SCALE GENOMIC DNA]</scope>
    <source>
        <strain evidence="6 7">DSM 44551</strain>
    </source>
</reference>
<dbReference type="FunFam" id="1.10.10.10:FF:000001">
    <property type="entry name" value="LysR family transcriptional regulator"/>
    <property type="match status" value="1"/>
</dbReference>
<dbReference type="GO" id="GO:0003700">
    <property type="term" value="F:DNA-binding transcription factor activity"/>
    <property type="evidence" value="ECO:0007669"/>
    <property type="project" value="InterPro"/>
</dbReference>
<dbReference type="Proteomes" id="UP000572635">
    <property type="component" value="Unassembled WGS sequence"/>
</dbReference>
<dbReference type="GO" id="GO:0005829">
    <property type="term" value="C:cytosol"/>
    <property type="evidence" value="ECO:0007669"/>
    <property type="project" value="TreeGrafter"/>
</dbReference>
<dbReference type="InterPro" id="IPR036388">
    <property type="entry name" value="WH-like_DNA-bd_sf"/>
</dbReference>
<dbReference type="InterPro" id="IPR036390">
    <property type="entry name" value="WH_DNA-bd_sf"/>
</dbReference>
<name>A0A7W8QPV9_9ACTN</name>
<keyword evidence="7" id="KW-1185">Reference proteome</keyword>
<dbReference type="Pfam" id="PF00126">
    <property type="entry name" value="HTH_1"/>
    <property type="match status" value="1"/>
</dbReference>
<keyword evidence="4" id="KW-0804">Transcription</keyword>
<evidence type="ECO:0000256" key="3">
    <source>
        <dbReference type="ARBA" id="ARBA00023125"/>
    </source>
</evidence>
<dbReference type="InterPro" id="IPR000847">
    <property type="entry name" value="LysR_HTH_N"/>
</dbReference>
<evidence type="ECO:0000313" key="7">
    <source>
        <dbReference type="Proteomes" id="UP000572635"/>
    </source>
</evidence>
<comment type="similarity">
    <text evidence="1">Belongs to the LysR transcriptional regulatory family.</text>
</comment>
<dbReference type="InterPro" id="IPR005119">
    <property type="entry name" value="LysR_subst-bd"/>
</dbReference>
<dbReference type="SUPFAM" id="SSF46785">
    <property type="entry name" value="Winged helix' DNA-binding domain"/>
    <property type="match status" value="1"/>
</dbReference>
<organism evidence="6 7">
    <name type="scientific">Nocardiopsis composta</name>
    <dbReference type="NCBI Taxonomy" id="157465"/>
    <lineage>
        <taxon>Bacteria</taxon>
        <taxon>Bacillati</taxon>
        <taxon>Actinomycetota</taxon>
        <taxon>Actinomycetes</taxon>
        <taxon>Streptosporangiales</taxon>
        <taxon>Nocardiopsidaceae</taxon>
        <taxon>Nocardiopsis</taxon>
    </lineage>
</organism>
<dbReference type="PROSITE" id="PS50931">
    <property type="entry name" value="HTH_LYSR"/>
    <property type="match status" value="1"/>
</dbReference>
<evidence type="ECO:0000256" key="1">
    <source>
        <dbReference type="ARBA" id="ARBA00009437"/>
    </source>
</evidence>
<protein>
    <submittedName>
        <fullName evidence="6">DNA-binding transcriptional LysR family regulator</fullName>
    </submittedName>
</protein>
<dbReference type="PRINTS" id="PR00039">
    <property type="entry name" value="HTHLYSR"/>
</dbReference>
<accession>A0A7W8QPV9</accession>
<evidence type="ECO:0000313" key="6">
    <source>
        <dbReference type="EMBL" id="MBB5434009.1"/>
    </source>
</evidence>
<dbReference type="Gene3D" id="3.40.190.290">
    <property type="match status" value="1"/>
</dbReference>
<dbReference type="PANTHER" id="PTHR30419">
    <property type="entry name" value="HTH-TYPE TRANSCRIPTIONAL REGULATOR YBHD"/>
    <property type="match status" value="1"/>
</dbReference>
<dbReference type="GO" id="GO:0003677">
    <property type="term" value="F:DNA binding"/>
    <property type="evidence" value="ECO:0007669"/>
    <property type="project" value="UniProtKB-KW"/>
</dbReference>
<dbReference type="Gene3D" id="1.10.10.10">
    <property type="entry name" value="Winged helix-like DNA-binding domain superfamily/Winged helix DNA-binding domain"/>
    <property type="match status" value="1"/>
</dbReference>